<keyword evidence="3" id="KW-1185">Reference proteome</keyword>
<dbReference type="Proteomes" id="UP001368328">
    <property type="component" value="Chromosome"/>
</dbReference>
<evidence type="ECO:0000313" key="2">
    <source>
        <dbReference type="EMBL" id="WXB88342.1"/>
    </source>
</evidence>
<keyword evidence="1" id="KW-0732">Signal</keyword>
<protein>
    <submittedName>
        <fullName evidence="2">Extracellular solute-binding protein</fullName>
    </submittedName>
</protein>
<sequence>MNKKSKLLIILLTILSLVGSLLAGCSNNNSEETAATNQTKQGSSSDEPVELTMFVDATWYPFQEWKGEIPELITKATGVKPKITVATDPKQLSLMVASGDLPDIVLSFDFQLMSDGNISLPYNEIFPKYAPNVKFDPIKELVNTVDDGNYYAIRNDFSTEKEWKENPYAHMMVPGLALRQDILKEIGNPEIKTLDDLDTVFEKVKQTHPDMTPLILNPNWTRQFFDAQFGATSGGFADQDGKLVYYLRQPSVEKSMLYVNSLYRNGYVTSENFAYTNEGQTEEMMMSEKGFGYSWTYSGADRLNSSAKDFKFVNVADPLSPNAKIYNTGVGGLGMYVTKNNKNIEATVKFLEYLYSDEGWKLAQWGVEGKDWVWNDKGYPEFKYDPQNMDTLKEKGVYWWGVPTESGVGMAISSFKEGSETTRQGEQYSKIIEFNPAIGMITPKVDSEESIIKNNIDEMVKTEITNVYLAPTEKEAIKAYDELIAKAEKIGMKDLEKWANSLYPDLKKNYEELAK</sequence>
<reference evidence="2 3" key="1">
    <citation type="submission" date="2024-02" db="EMBL/GenBank/DDBJ databases">
        <title>Seven novel Bacillus-like species.</title>
        <authorList>
            <person name="Liu G."/>
        </authorList>
    </citation>
    <scope>NUCLEOTIDE SEQUENCE [LARGE SCALE GENOMIC DNA]</scope>
    <source>
        <strain evidence="2 3">FJAT-53654</strain>
    </source>
</reference>
<dbReference type="EMBL" id="CP147403">
    <property type="protein sequence ID" value="WXB88342.1"/>
    <property type="molecule type" value="Genomic_DNA"/>
</dbReference>
<dbReference type="PROSITE" id="PS51257">
    <property type="entry name" value="PROKAR_LIPOPROTEIN"/>
    <property type="match status" value="1"/>
</dbReference>
<feature type="signal peptide" evidence="1">
    <location>
        <begin position="1"/>
        <end position="23"/>
    </location>
</feature>
<dbReference type="InterPro" id="IPR050490">
    <property type="entry name" value="Bact_solute-bd_prot1"/>
</dbReference>
<dbReference type="RefSeq" id="WP_338787232.1">
    <property type="nucleotide sequence ID" value="NZ_CP147403.1"/>
</dbReference>
<name>A0ABZ2MT62_9BACI</name>
<dbReference type="PANTHER" id="PTHR43649:SF17">
    <property type="entry name" value="ABC TRANSPORTER SOLUTE BINDING PROTEIN-SUGAR TRANSPORT"/>
    <property type="match status" value="1"/>
</dbReference>
<dbReference type="Pfam" id="PF01547">
    <property type="entry name" value="SBP_bac_1"/>
    <property type="match status" value="1"/>
</dbReference>
<proteinExistence type="predicted"/>
<gene>
    <name evidence="2" type="ORF">WCV66_24605</name>
</gene>
<feature type="chain" id="PRO_5045231144" evidence="1">
    <location>
        <begin position="24"/>
        <end position="515"/>
    </location>
</feature>
<evidence type="ECO:0000256" key="1">
    <source>
        <dbReference type="SAM" id="SignalP"/>
    </source>
</evidence>
<dbReference type="PANTHER" id="PTHR43649">
    <property type="entry name" value="ARABINOSE-BINDING PROTEIN-RELATED"/>
    <property type="match status" value="1"/>
</dbReference>
<dbReference type="InterPro" id="IPR006059">
    <property type="entry name" value="SBP"/>
</dbReference>
<dbReference type="SUPFAM" id="SSF53850">
    <property type="entry name" value="Periplasmic binding protein-like II"/>
    <property type="match status" value="1"/>
</dbReference>
<organism evidence="2 3">
    <name type="scientific">Metabacillus rhizosphaerae</name>
    <dbReference type="NCBI Taxonomy" id="3117747"/>
    <lineage>
        <taxon>Bacteria</taxon>
        <taxon>Bacillati</taxon>
        <taxon>Bacillota</taxon>
        <taxon>Bacilli</taxon>
        <taxon>Bacillales</taxon>
        <taxon>Bacillaceae</taxon>
        <taxon>Metabacillus</taxon>
    </lineage>
</organism>
<accession>A0ABZ2MT62</accession>
<dbReference type="Gene3D" id="3.40.190.10">
    <property type="entry name" value="Periplasmic binding protein-like II"/>
    <property type="match status" value="2"/>
</dbReference>
<evidence type="ECO:0000313" key="3">
    <source>
        <dbReference type="Proteomes" id="UP001368328"/>
    </source>
</evidence>